<keyword evidence="1" id="KW-0106">Calcium</keyword>
<dbReference type="Gene3D" id="1.10.238.10">
    <property type="entry name" value="EF-hand"/>
    <property type="match status" value="1"/>
</dbReference>
<protein>
    <recommendedName>
        <fullName evidence="3">EF-hand domain-containing protein</fullName>
    </recommendedName>
</protein>
<organism evidence="4 5">
    <name type="scientific">Littorina saxatilis</name>
    <dbReference type="NCBI Taxonomy" id="31220"/>
    <lineage>
        <taxon>Eukaryota</taxon>
        <taxon>Metazoa</taxon>
        <taxon>Spiralia</taxon>
        <taxon>Lophotrochozoa</taxon>
        <taxon>Mollusca</taxon>
        <taxon>Gastropoda</taxon>
        <taxon>Caenogastropoda</taxon>
        <taxon>Littorinimorpha</taxon>
        <taxon>Littorinoidea</taxon>
        <taxon>Littorinidae</taxon>
        <taxon>Littorina</taxon>
    </lineage>
</organism>
<feature type="signal peptide" evidence="2">
    <location>
        <begin position="1"/>
        <end position="17"/>
    </location>
</feature>
<keyword evidence="2" id="KW-0732">Signal</keyword>
<dbReference type="GO" id="GO:0005509">
    <property type="term" value="F:calcium ion binding"/>
    <property type="evidence" value="ECO:0007669"/>
    <property type="project" value="InterPro"/>
</dbReference>
<sequence>MKTVVLIGVLCVLSVEGQTVAPELAKFMAQVRSIVEQLFGRADVNHNGRFDLQDLGNVFQEYDTDGDNEVTKTEFITRFANNSNFLLPVARGLFFDLDMDKNGQLEARDTQLYFDKIDHNDDGQVDHQEFVNYFTQLFQVLFIVAIKADQAIPGN</sequence>
<evidence type="ECO:0000313" key="4">
    <source>
        <dbReference type="EMBL" id="KAK7095462.1"/>
    </source>
</evidence>
<dbReference type="EMBL" id="JBAMIC010000018">
    <property type="protein sequence ID" value="KAK7095462.1"/>
    <property type="molecule type" value="Genomic_DNA"/>
</dbReference>
<dbReference type="InterPro" id="IPR011992">
    <property type="entry name" value="EF-hand-dom_pair"/>
</dbReference>
<feature type="domain" description="EF-hand" evidence="3">
    <location>
        <begin position="50"/>
        <end position="85"/>
    </location>
</feature>
<evidence type="ECO:0000313" key="5">
    <source>
        <dbReference type="Proteomes" id="UP001374579"/>
    </source>
</evidence>
<dbReference type="InterPro" id="IPR018247">
    <property type="entry name" value="EF_Hand_1_Ca_BS"/>
</dbReference>
<comment type="caution">
    <text evidence="4">The sequence shown here is derived from an EMBL/GenBank/DDBJ whole genome shotgun (WGS) entry which is preliminary data.</text>
</comment>
<dbReference type="PROSITE" id="PS00018">
    <property type="entry name" value="EF_HAND_1"/>
    <property type="match status" value="2"/>
</dbReference>
<accession>A0AAN9G5D2</accession>
<evidence type="ECO:0000256" key="2">
    <source>
        <dbReference type="SAM" id="SignalP"/>
    </source>
</evidence>
<name>A0AAN9G5D2_9CAEN</name>
<dbReference type="Proteomes" id="UP001374579">
    <property type="component" value="Unassembled WGS sequence"/>
</dbReference>
<dbReference type="PROSITE" id="PS50222">
    <property type="entry name" value="EF_HAND_2"/>
    <property type="match status" value="2"/>
</dbReference>
<reference evidence="4 5" key="1">
    <citation type="submission" date="2024-02" db="EMBL/GenBank/DDBJ databases">
        <title>Chromosome-scale genome assembly of the rough periwinkle Littorina saxatilis.</title>
        <authorList>
            <person name="De Jode A."/>
            <person name="Faria R."/>
            <person name="Formenti G."/>
            <person name="Sims Y."/>
            <person name="Smith T.P."/>
            <person name="Tracey A."/>
            <person name="Wood J.M.D."/>
            <person name="Zagrodzka Z.B."/>
            <person name="Johannesson K."/>
            <person name="Butlin R.K."/>
            <person name="Leder E.H."/>
        </authorList>
    </citation>
    <scope>NUCLEOTIDE SEQUENCE [LARGE SCALE GENOMIC DNA]</scope>
    <source>
        <strain evidence="4">Snail1</strain>
        <tissue evidence="4">Muscle</tissue>
    </source>
</reference>
<dbReference type="AlphaFoldDB" id="A0AAN9G5D2"/>
<evidence type="ECO:0000259" key="3">
    <source>
        <dbReference type="PROSITE" id="PS50222"/>
    </source>
</evidence>
<keyword evidence="5" id="KW-1185">Reference proteome</keyword>
<evidence type="ECO:0000256" key="1">
    <source>
        <dbReference type="ARBA" id="ARBA00022837"/>
    </source>
</evidence>
<dbReference type="SUPFAM" id="SSF47473">
    <property type="entry name" value="EF-hand"/>
    <property type="match status" value="1"/>
</dbReference>
<dbReference type="InterPro" id="IPR002048">
    <property type="entry name" value="EF_hand_dom"/>
</dbReference>
<feature type="domain" description="EF-hand" evidence="3">
    <location>
        <begin position="105"/>
        <end position="140"/>
    </location>
</feature>
<dbReference type="Pfam" id="PF13499">
    <property type="entry name" value="EF-hand_7"/>
    <property type="match status" value="1"/>
</dbReference>
<dbReference type="SMART" id="SM00054">
    <property type="entry name" value="EFh"/>
    <property type="match status" value="2"/>
</dbReference>
<feature type="chain" id="PRO_5042907462" description="EF-hand domain-containing protein" evidence="2">
    <location>
        <begin position="18"/>
        <end position="155"/>
    </location>
</feature>
<gene>
    <name evidence="4" type="ORF">V1264_006861</name>
</gene>
<proteinExistence type="predicted"/>